<feature type="region of interest" description="Disordered" evidence="1">
    <location>
        <begin position="49"/>
        <end position="80"/>
    </location>
</feature>
<dbReference type="PANTHER" id="PTHR10044">
    <property type="entry name" value="INHIBITOR OF APOPTOSIS"/>
    <property type="match status" value="1"/>
</dbReference>
<dbReference type="EMBL" id="NCKV01000216">
    <property type="protein sequence ID" value="RWS31282.1"/>
    <property type="molecule type" value="Genomic_DNA"/>
</dbReference>
<dbReference type="SMART" id="SM00238">
    <property type="entry name" value="BIR"/>
    <property type="match status" value="2"/>
</dbReference>
<dbReference type="GO" id="GO:0005737">
    <property type="term" value="C:cytoplasm"/>
    <property type="evidence" value="ECO:0007669"/>
    <property type="project" value="TreeGrafter"/>
</dbReference>
<reference evidence="2 3" key="1">
    <citation type="journal article" date="2018" name="Gigascience">
        <title>Genomes of trombidid mites reveal novel predicted allergens and laterally-transferred genes associated with secondary metabolism.</title>
        <authorList>
            <person name="Dong X."/>
            <person name="Chaisiri K."/>
            <person name="Xia D."/>
            <person name="Armstrong S.D."/>
            <person name="Fang Y."/>
            <person name="Donnelly M.J."/>
            <person name="Kadowaki T."/>
            <person name="McGarry J.W."/>
            <person name="Darby A.C."/>
            <person name="Makepeace B.L."/>
        </authorList>
    </citation>
    <scope>NUCLEOTIDE SEQUENCE [LARGE SCALE GENOMIC DNA]</scope>
    <source>
        <strain evidence="2">UoL-UT</strain>
    </source>
</reference>
<feature type="region of interest" description="Disordered" evidence="1">
    <location>
        <begin position="1"/>
        <end position="24"/>
    </location>
</feature>
<sequence length="345" mass="38688">MENKSSGTLVINGNSGPLKTIAKTNSDSPKVTVITANAVPLNINNADVVNNNSNNVRNETNNRTSTSTATNSTTSTTNTTVVSTTNSTVNVNNVPVVENERESEVRLTVFFSLMKNEKERLLTFVEGKWPISFISKESLANAGFFYLMNSDRVQCAFCEGVVCYWEPDDIPLVEHRHHFPRCPFLMGYDVGNIPIDKDPIRGDKRLGRDVCGGYHRVAVTPTQDSLLKTYSVPPITVNLEDFGVLVHKGAKNSKYASRDYRTASFAGKWPKDCKYKPEELAEAGFFYCGVSDCVKCFYCDVGICDWNKLRTPWIEHAIRSPEWITIHCLEQQKLFRGLVEDFDIN</sequence>
<evidence type="ECO:0000256" key="1">
    <source>
        <dbReference type="SAM" id="MobiDB-lite"/>
    </source>
</evidence>
<dbReference type="GO" id="GO:0005634">
    <property type="term" value="C:nucleus"/>
    <property type="evidence" value="ECO:0007669"/>
    <property type="project" value="TreeGrafter"/>
</dbReference>
<keyword evidence="3" id="KW-1185">Reference proteome</keyword>
<comment type="caution">
    <text evidence="2">The sequence shown here is derived from an EMBL/GenBank/DDBJ whole genome shotgun (WGS) entry which is preliminary data.</text>
</comment>
<evidence type="ECO:0000313" key="2">
    <source>
        <dbReference type="EMBL" id="RWS31282.1"/>
    </source>
</evidence>
<dbReference type="InterPro" id="IPR001370">
    <property type="entry name" value="BIR_rpt"/>
</dbReference>
<dbReference type="PANTHER" id="PTHR10044:SF139">
    <property type="entry name" value="DEATH-ASSOCIATED INHIBITOR OF APOPTOSIS 2"/>
    <property type="match status" value="1"/>
</dbReference>
<dbReference type="GO" id="GO:0061630">
    <property type="term" value="F:ubiquitin protein ligase activity"/>
    <property type="evidence" value="ECO:0007669"/>
    <property type="project" value="TreeGrafter"/>
</dbReference>
<gene>
    <name evidence="2" type="ORF">B4U80_08807</name>
</gene>
<dbReference type="PROSITE" id="PS50143">
    <property type="entry name" value="BIR_REPEAT_2"/>
    <property type="match status" value="2"/>
</dbReference>
<dbReference type="GO" id="GO:0043027">
    <property type="term" value="F:cysteine-type endopeptidase inhibitor activity involved in apoptotic process"/>
    <property type="evidence" value="ECO:0007669"/>
    <property type="project" value="TreeGrafter"/>
</dbReference>
<dbReference type="CDD" id="cd00022">
    <property type="entry name" value="BIR"/>
    <property type="match status" value="2"/>
</dbReference>
<dbReference type="Gene3D" id="1.10.1170.10">
    <property type="entry name" value="Inhibitor Of Apoptosis Protein (2mihbC-IAP-1), Chain A"/>
    <property type="match status" value="2"/>
</dbReference>
<dbReference type="VEuPathDB" id="VectorBase:LDEU000759"/>
<dbReference type="GO" id="GO:0051726">
    <property type="term" value="P:regulation of cell cycle"/>
    <property type="evidence" value="ECO:0007669"/>
    <property type="project" value="TreeGrafter"/>
</dbReference>
<dbReference type="Proteomes" id="UP000288716">
    <property type="component" value="Unassembled WGS sequence"/>
</dbReference>
<dbReference type="InterPro" id="IPR050784">
    <property type="entry name" value="IAP"/>
</dbReference>
<dbReference type="AlphaFoldDB" id="A0A443SUU8"/>
<dbReference type="GO" id="GO:0031398">
    <property type="term" value="P:positive regulation of protein ubiquitination"/>
    <property type="evidence" value="ECO:0007669"/>
    <property type="project" value="TreeGrafter"/>
</dbReference>
<proteinExistence type="predicted"/>
<organism evidence="2 3">
    <name type="scientific">Leptotrombidium deliense</name>
    <dbReference type="NCBI Taxonomy" id="299467"/>
    <lineage>
        <taxon>Eukaryota</taxon>
        <taxon>Metazoa</taxon>
        <taxon>Ecdysozoa</taxon>
        <taxon>Arthropoda</taxon>
        <taxon>Chelicerata</taxon>
        <taxon>Arachnida</taxon>
        <taxon>Acari</taxon>
        <taxon>Acariformes</taxon>
        <taxon>Trombidiformes</taxon>
        <taxon>Prostigmata</taxon>
        <taxon>Anystina</taxon>
        <taxon>Parasitengona</taxon>
        <taxon>Trombiculoidea</taxon>
        <taxon>Trombiculidae</taxon>
        <taxon>Leptotrombidium</taxon>
    </lineage>
</organism>
<dbReference type="Pfam" id="PF00653">
    <property type="entry name" value="BIR"/>
    <property type="match status" value="2"/>
</dbReference>
<dbReference type="OrthoDB" id="6499534at2759"/>
<dbReference type="GO" id="GO:0043066">
    <property type="term" value="P:negative regulation of apoptotic process"/>
    <property type="evidence" value="ECO:0007669"/>
    <property type="project" value="TreeGrafter"/>
</dbReference>
<protein>
    <submittedName>
        <fullName evidence="2">Putative inhibitor of apoptosis-like protein</fullName>
    </submittedName>
</protein>
<dbReference type="SUPFAM" id="SSF57924">
    <property type="entry name" value="Inhibitor of apoptosis (IAP) repeat"/>
    <property type="match status" value="2"/>
</dbReference>
<dbReference type="STRING" id="299467.A0A443SUU8"/>
<accession>A0A443SUU8</accession>
<evidence type="ECO:0000313" key="3">
    <source>
        <dbReference type="Proteomes" id="UP000288716"/>
    </source>
</evidence>
<name>A0A443SUU8_9ACAR</name>